<keyword evidence="2" id="KW-1185">Reference proteome</keyword>
<protein>
    <submittedName>
        <fullName evidence="1">Uncharacterized protein</fullName>
    </submittedName>
</protein>
<dbReference type="AlphaFoldDB" id="A0A3P8A5N3"/>
<proteinExistence type="predicted"/>
<sequence>MIICISGLFAYIWNNRSLMQPLTSIYQIRDSPSMHAQNPTDSYVTDQQSNSNVSKPVKLLRPLSIVPPVYDLDHIWVTSELYLKTNKVTTSSIIDHDNMKR</sequence>
<gene>
    <name evidence="1" type="ORF">SMRZ_LOCUS10797</name>
</gene>
<reference evidence="1 2" key="1">
    <citation type="submission" date="2018-11" db="EMBL/GenBank/DDBJ databases">
        <authorList>
            <consortium name="Pathogen Informatics"/>
        </authorList>
    </citation>
    <scope>NUCLEOTIDE SEQUENCE [LARGE SCALE GENOMIC DNA]</scope>
    <source>
        <strain evidence="1 2">Zambia</strain>
    </source>
</reference>
<evidence type="ECO:0000313" key="1">
    <source>
        <dbReference type="EMBL" id="VDO91857.1"/>
    </source>
</evidence>
<name>A0A3P8A5N3_9TREM</name>
<evidence type="ECO:0000313" key="2">
    <source>
        <dbReference type="Proteomes" id="UP000277204"/>
    </source>
</evidence>
<dbReference type="Proteomes" id="UP000277204">
    <property type="component" value="Unassembled WGS sequence"/>
</dbReference>
<accession>A0A3P8A5N3</accession>
<dbReference type="EMBL" id="UZAI01005754">
    <property type="protein sequence ID" value="VDO91857.1"/>
    <property type="molecule type" value="Genomic_DNA"/>
</dbReference>
<organism evidence="1 2">
    <name type="scientific">Schistosoma margrebowiei</name>
    <dbReference type="NCBI Taxonomy" id="48269"/>
    <lineage>
        <taxon>Eukaryota</taxon>
        <taxon>Metazoa</taxon>
        <taxon>Spiralia</taxon>
        <taxon>Lophotrochozoa</taxon>
        <taxon>Platyhelminthes</taxon>
        <taxon>Trematoda</taxon>
        <taxon>Digenea</taxon>
        <taxon>Strigeidida</taxon>
        <taxon>Schistosomatoidea</taxon>
        <taxon>Schistosomatidae</taxon>
        <taxon>Schistosoma</taxon>
    </lineage>
</organism>